<dbReference type="GO" id="GO:0005524">
    <property type="term" value="F:ATP binding"/>
    <property type="evidence" value="ECO:0007669"/>
    <property type="project" value="UniProtKB-KW"/>
</dbReference>
<keyword evidence="1" id="KW-0547">Nucleotide-binding</keyword>
<keyword evidence="3" id="KW-0805">Transcription regulation</keyword>
<keyword evidence="2" id="KW-0067">ATP-binding</keyword>
<dbReference type="InterPro" id="IPR058031">
    <property type="entry name" value="AAA_lid_NorR"/>
</dbReference>
<dbReference type="Pfam" id="PF25601">
    <property type="entry name" value="AAA_lid_14"/>
    <property type="match status" value="1"/>
</dbReference>
<dbReference type="InterPro" id="IPR027417">
    <property type="entry name" value="P-loop_NTPase"/>
</dbReference>
<dbReference type="PANTHER" id="PTHR32071">
    <property type="entry name" value="TRANSCRIPTIONAL REGULATORY PROTEIN"/>
    <property type="match status" value="1"/>
</dbReference>
<dbReference type="CDD" id="cd00009">
    <property type="entry name" value="AAA"/>
    <property type="match status" value="1"/>
</dbReference>
<dbReference type="SUPFAM" id="SSF55785">
    <property type="entry name" value="PYP-like sensor domain (PAS domain)"/>
    <property type="match status" value="1"/>
</dbReference>
<dbReference type="SUPFAM" id="SSF46689">
    <property type="entry name" value="Homeodomain-like"/>
    <property type="match status" value="1"/>
</dbReference>
<dbReference type="InterPro" id="IPR003593">
    <property type="entry name" value="AAA+_ATPase"/>
</dbReference>
<organism evidence="8 9">
    <name type="scientific">Humidesulfovibrio mexicanus</name>
    <dbReference type="NCBI Taxonomy" id="147047"/>
    <lineage>
        <taxon>Bacteria</taxon>
        <taxon>Pseudomonadati</taxon>
        <taxon>Thermodesulfobacteriota</taxon>
        <taxon>Desulfovibrionia</taxon>
        <taxon>Desulfovibrionales</taxon>
        <taxon>Desulfovibrionaceae</taxon>
        <taxon>Humidesulfovibrio</taxon>
    </lineage>
</organism>
<dbReference type="SMART" id="SM00382">
    <property type="entry name" value="AAA"/>
    <property type="match status" value="1"/>
</dbReference>
<dbReference type="GO" id="GO:0006355">
    <property type="term" value="P:regulation of DNA-templated transcription"/>
    <property type="evidence" value="ECO:0007669"/>
    <property type="project" value="InterPro"/>
</dbReference>
<dbReference type="InterPro" id="IPR002197">
    <property type="entry name" value="HTH_Fis"/>
</dbReference>
<dbReference type="InterPro" id="IPR000014">
    <property type="entry name" value="PAS"/>
</dbReference>
<dbReference type="PROSITE" id="PS00675">
    <property type="entry name" value="SIGMA54_INTERACT_1"/>
    <property type="match status" value="1"/>
</dbReference>
<keyword evidence="9" id="KW-1185">Reference proteome</keyword>
<dbReference type="InterPro" id="IPR025944">
    <property type="entry name" value="Sigma_54_int_dom_CS"/>
</dbReference>
<dbReference type="InterPro" id="IPR013656">
    <property type="entry name" value="PAS_4"/>
</dbReference>
<sequence length="460" mass="50542">MQTPLGKPFPCTSLCSFIMDSVADGLFTVDREWNIIYFSQSAAGIVGLPAEKAVGRKCWQVFRTEGCTNGDSGHCVLRQCIAEDRKIVGRILMVEREDGVHVPVSVSAAPLKDRDGTIIGGVESFRDLSSVPGKNNGRKLPKGFCSRDPNMAEILRILPQVAESEATVLLLGESGTGKEFFARAIHELSPRHNGPFVAVNCGALPEQLMESELFGYKAGAFTDARRDKPGRFQLAEGGTILLDEIGDLPQPLQAKILRVLQERVFEPLGGVAGVPANVRVIAATNRDLERMTQEGSFRQDLYFRLNVVRMTLPPLRERRGDIPLLVDMAIKRRQQNGGKHIQGLSQEAMRLLLAHSFPGNIRELENIIEYASILCPGGLIHVEHLPADVRTCEHPAPRSAMNGQPMTMAEIRYHAAVQAVERNGGNRNAACRELGITKDTLRRILGRVEDNSQESSNLPS</sequence>
<evidence type="ECO:0000256" key="4">
    <source>
        <dbReference type="ARBA" id="ARBA00023125"/>
    </source>
</evidence>
<dbReference type="NCBIfam" id="TIGR00229">
    <property type="entry name" value="sensory_box"/>
    <property type="match status" value="1"/>
</dbReference>
<dbReference type="PROSITE" id="PS00676">
    <property type="entry name" value="SIGMA54_INTERACT_2"/>
    <property type="match status" value="1"/>
</dbReference>
<feature type="domain" description="PAS" evidence="7">
    <location>
        <begin position="18"/>
        <end position="56"/>
    </location>
</feature>
<dbReference type="Gene3D" id="3.30.450.20">
    <property type="entry name" value="PAS domain"/>
    <property type="match status" value="1"/>
</dbReference>
<dbReference type="InterPro" id="IPR002078">
    <property type="entry name" value="Sigma_54_int"/>
</dbReference>
<accession>A0A239BQN8</accession>
<dbReference type="AlphaFoldDB" id="A0A239BQN8"/>
<dbReference type="FunFam" id="3.40.50.300:FF:000006">
    <property type="entry name" value="DNA-binding transcriptional regulator NtrC"/>
    <property type="match status" value="1"/>
</dbReference>
<evidence type="ECO:0000256" key="3">
    <source>
        <dbReference type="ARBA" id="ARBA00023015"/>
    </source>
</evidence>
<dbReference type="InterPro" id="IPR009057">
    <property type="entry name" value="Homeodomain-like_sf"/>
</dbReference>
<dbReference type="PROSITE" id="PS50045">
    <property type="entry name" value="SIGMA54_INTERACT_4"/>
    <property type="match status" value="1"/>
</dbReference>
<protein>
    <submittedName>
        <fullName evidence="8">PAS domain S-box-containing protein</fullName>
    </submittedName>
</protein>
<dbReference type="RefSeq" id="WP_327438382.1">
    <property type="nucleotide sequence ID" value="NZ_FZOC01000006.1"/>
</dbReference>
<evidence type="ECO:0000259" key="6">
    <source>
        <dbReference type="PROSITE" id="PS50045"/>
    </source>
</evidence>
<evidence type="ECO:0000313" key="8">
    <source>
        <dbReference type="EMBL" id="SNS09738.1"/>
    </source>
</evidence>
<evidence type="ECO:0000256" key="2">
    <source>
        <dbReference type="ARBA" id="ARBA00022840"/>
    </source>
</evidence>
<dbReference type="PROSITE" id="PS50112">
    <property type="entry name" value="PAS"/>
    <property type="match status" value="1"/>
</dbReference>
<dbReference type="CDD" id="cd00130">
    <property type="entry name" value="PAS"/>
    <property type="match status" value="1"/>
</dbReference>
<evidence type="ECO:0000313" key="9">
    <source>
        <dbReference type="Proteomes" id="UP000198324"/>
    </source>
</evidence>
<dbReference type="Gene3D" id="1.10.8.60">
    <property type="match status" value="1"/>
</dbReference>
<proteinExistence type="predicted"/>
<dbReference type="EMBL" id="FZOC01000006">
    <property type="protein sequence ID" value="SNS09738.1"/>
    <property type="molecule type" value="Genomic_DNA"/>
</dbReference>
<dbReference type="InterPro" id="IPR035965">
    <property type="entry name" value="PAS-like_dom_sf"/>
</dbReference>
<evidence type="ECO:0000256" key="5">
    <source>
        <dbReference type="ARBA" id="ARBA00023163"/>
    </source>
</evidence>
<dbReference type="Pfam" id="PF02954">
    <property type="entry name" value="HTH_8"/>
    <property type="match status" value="1"/>
</dbReference>
<dbReference type="Proteomes" id="UP000198324">
    <property type="component" value="Unassembled WGS sequence"/>
</dbReference>
<name>A0A239BQN8_9BACT</name>
<dbReference type="Pfam" id="PF08448">
    <property type="entry name" value="PAS_4"/>
    <property type="match status" value="1"/>
</dbReference>
<dbReference type="SMART" id="SM00091">
    <property type="entry name" value="PAS"/>
    <property type="match status" value="1"/>
</dbReference>
<evidence type="ECO:0000256" key="1">
    <source>
        <dbReference type="ARBA" id="ARBA00022741"/>
    </source>
</evidence>
<feature type="domain" description="Sigma-54 factor interaction" evidence="6">
    <location>
        <begin position="144"/>
        <end position="373"/>
    </location>
</feature>
<dbReference type="InterPro" id="IPR025943">
    <property type="entry name" value="Sigma_54_int_dom_ATP-bd_2"/>
</dbReference>
<evidence type="ECO:0000259" key="7">
    <source>
        <dbReference type="PROSITE" id="PS50112"/>
    </source>
</evidence>
<dbReference type="PROSITE" id="PS00688">
    <property type="entry name" value="SIGMA54_INTERACT_3"/>
    <property type="match status" value="1"/>
</dbReference>
<dbReference type="GO" id="GO:0043565">
    <property type="term" value="F:sequence-specific DNA binding"/>
    <property type="evidence" value="ECO:0007669"/>
    <property type="project" value="InterPro"/>
</dbReference>
<keyword evidence="4" id="KW-0238">DNA-binding</keyword>
<dbReference type="InterPro" id="IPR025662">
    <property type="entry name" value="Sigma_54_int_dom_ATP-bd_1"/>
</dbReference>
<dbReference type="SUPFAM" id="SSF52540">
    <property type="entry name" value="P-loop containing nucleoside triphosphate hydrolases"/>
    <property type="match status" value="1"/>
</dbReference>
<dbReference type="Gene3D" id="3.40.50.300">
    <property type="entry name" value="P-loop containing nucleotide triphosphate hydrolases"/>
    <property type="match status" value="1"/>
</dbReference>
<reference evidence="8 9" key="1">
    <citation type="submission" date="2017-06" db="EMBL/GenBank/DDBJ databases">
        <authorList>
            <person name="Kim H.J."/>
            <person name="Triplett B.A."/>
        </authorList>
    </citation>
    <scope>NUCLEOTIDE SEQUENCE [LARGE SCALE GENOMIC DNA]</scope>
    <source>
        <strain evidence="8 9">DSM 13116</strain>
    </source>
</reference>
<dbReference type="Gene3D" id="1.10.10.60">
    <property type="entry name" value="Homeodomain-like"/>
    <property type="match status" value="1"/>
</dbReference>
<dbReference type="Pfam" id="PF00158">
    <property type="entry name" value="Sigma54_activat"/>
    <property type="match status" value="1"/>
</dbReference>
<gene>
    <name evidence="8" type="ORF">SAMN04488503_2716</name>
</gene>
<keyword evidence="5" id="KW-0804">Transcription</keyword>